<evidence type="ECO:0000256" key="3">
    <source>
        <dbReference type="ARBA" id="ARBA00022692"/>
    </source>
</evidence>
<evidence type="ECO:0000313" key="8">
    <source>
        <dbReference type="EMBL" id="GLQ74820.1"/>
    </source>
</evidence>
<dbReference type="InterPro" id="IPR037185">
    <property type="entry name" value="EmrE-like"/>
</dbReference>
<evidence type="ECO:0000256" key="1">
    <source>
        <dbReference type="ARBA" id="ARBA00004651"/>
    </source>
</evidence>
<dbReference type="PANTHER" id="PTHR32322">
    <property type="entry name" value="INNER MEMBRANE TRANSPORTER"/>
    <property type="match status" value="1"/>
</dbReference>
<dbReference type="Pfam" id="PF00892">
    <property type="entry name" value="EamA"/>
    <property type="match status" value="1"/>
</dbReference>
<feature type="transmembrane region" description="Helical" evidence="6">
    <location>
        <begin position="21"/>
        <end position="44"/>
    </location>
</feature>
<feature type="transmembrane region" description="Helical" evidence="6">
    <location>
        <begin position="277"/>
        <end position="305"/>
    </location>
</feature>
<dbReference type="InterPro" id="IPR000620">
    <property type="entry name" value="EamA_dom"/>
</dbReference>
<feature type="transmembrane region" description="Helical" evidence="6">
    <location>
        <begin position="86"/>
        <end position="103"/>
    </location>
</feature>
<feature type="transmembrane region" description="Helical" evidence="6">
    <location>
        <begin position="234"/>
        <end position="256"/>
    </location>
</feature>
<dbReference type="AlphaFoldDB" id="A0AAV5NVP7"/>
<comment type="caution">
    <text evidence="8">The sequence shown here is derived from an EMBL/GenBank/DDBJ whole genome shotgun (WGS) entry which is preliminary data.</text>
</comment>
<evidence type="ECO:0000256" key="4">
    <source>
        <dbReference type="ARBA" id="ARBA00022989"/>
    </source>
</evidence>
<evidence type="ECO:0000256" key="2">
    <source>
        <dbReference type="ARBA" id="ARBA00022475"/>
    </source>
</evidence>
<dbReference type="InterPro" id="IPR050638">
    <property type="entry name" value="AA-Vitamin_Transporters"/>
</dbReference>
<dbReference type="GO" id="GO:0005886">
    <property type="term" value="C:plasma membrane"/>
    <property type="evidence" value="ECO:0007669"/>
    <property type="project" value="UniProtKB-SubCell"/>
</dbReference>
<feature type="transmembrane region" description="Helical" evidence="6">
    <location>
        <begin position="109"/>
        <end position="130"/>
    </location>
</feature>
<dbReference type="RefSeq" id="WP_126610267.1">
    <property type="nucleotide sequence ID" value="NZ_AP025144.1"/>
</dbReference>
<feature type="transmembrane region" description="Helical" evidence="6">
    <location>
        <begin position="142"/>
        <end position="163"/>
    </location>
</feature>
<dbReference type="Proteomes" id="UP001156690">
    <property type="component" value="Unassembled WGS sequence"/>
</dbReference>
<feature type="transmembrane region" description="Helical" evidence="6">
    <location>
        <begin position="169"/>
        <end position="187"/>
    </location>
</feature>
<organism evidence="8 9">
    <name type="scientific">Vibrio penaeicida</name>
    <dbReference type="NCBI Taxonomy" id="104609"/>
    <lineage>
        <taxon>Bacteria</taxon>
        <taxon>Pseudomonadati</taxon>
        <taxon>Pseudomonadota</taxon>
        <taxon>Gammaproteobacteria</taxon>
        <taxon>Vibrionales</taxon>
        <taxon>Vibrionaceae</taxon>
        <taxon>Vibrio</taxon>
    </lineage>
</organism>
<dbReference type="PANTHER" id="PTHR32322:SF18">
    <property type="entry name" value="S-ADENOSYLMETHIONINE_S-ADENOSYLHOMOCYSTEINE TRANSPORTER"/>
    <property type="match status" value="1"/>
</dbReference>
<keyword evidence="5 6" id="KW-0472">Membrane</keyword>
<keyword evidence="4 6" id="KW-1133">Transmembrane helix</keyword>
<feature type="transmembrane region" description="Helical" evidence="6">
    <location>
        <begin position="199"/>
        <end position="222"/>
    </location>
</feature>
<dbReference type="SUPFAM" id="SSF103481">
    <property type="entry name" value="Multidrug resistance efflux transporter EmrE"/>
    <property type="match status" value="2"/>
</dbReference>
<evidence type="ECO:0000256" key="6">
    <source>
        <dbReference type="SAM" id="Phobius"/>
    </source>
</evidence>
<dbReference type="EMBL" id="BSNX01000063">
    <property type="protein sequence ID" value="GLQ74820.1"/>
    <property type="molecule type" value="Genomic_DNA"/>
</dbReference>
<feature type="domain" description="EamA" evidence="7">
    <location>
        <begin position="173"/>
        <end position="307"/>
    </location>
</feature>
<accession>A0AAV5NVP7</accession>
<sequence length="309" mass="32710">MEKTIYTQSSGINSLPASPMVKGYVVITFVLMIWTGFALSIRAIGSSPLATADVALMRFLIPAILLLPFTYRYLHEIRRAKVRDVLLILLGGVPFFFVASHGASLVPAAYVGTVLAGTPPFFVAVLGWFFYRHTALAGRFNFKRIIALSMIMMGVVTMIVGQLDIVSGAFLQGVVVLLSASTIWAVYTISLKQSGLSPIAVTILISWCSLVITVALILSGLVTSNFGSYTFQDALPFILVQGFCVGLLSTVGYSYAVRQLGSAQSSTIGSLSPGITALAAVPVFGEALTIAIIGGICLTVAGVVLSNRA</sequence>
<gene>
    <name evidence="8" type="ORF">GCM10007932_41820</name>
</gene>
<feature type="transmembrane region" description="Helical" evidence="6">
    <location>
        <begin position="56"/>
        <end position="74"/>
    </location>
</feature>
<evidence type="ECO:0000259" key="7">
    <source>
        <dbReference type="Pfam" id="PF00892"/>
    </source>
</evidence>
<name>A0AAV5NVP7_9VIBR</name>
<evidence type="ECO:0000313" key="9">
    <source>
        <dbReference type="Proteomes" id="UP001156690"/>
    </source>
</evidence>
<keyword evidence="9" id="KW-1185">Reference proteome</keyword>
<keyword evidence="2" id="KW-1003">Cell membrane</keyword>
<evidence type="ECO:0000256" key="5">
    <source>
        <dbReference type="ARBA" id="ARBA00023136"/>
    </source>
</evidence>
<proteinExistence type="predicted"/>
<reference evidence="9" key="1">
    <citation type="journal article" date="2019" name="Int. J. Syst. Evol. Microbiol.">
        <title>The Global Catalogue of Microorganisms (GCM) 10K type strain sequencing project: providing services to taxonomists for standard genome sequencing and annotation.</title>
        <authorList>
            <consortium name="The Broad Institute Genomics Platform"/>
            <consortium name="The Broad Institute Genome Sequencing Center for Infectious Disease"/>
            <person name="Wu L."/>
            <person name="Ma J."/>
        </authorList>
    </citation>
    <scope>NUCLEOTIDE SEQUENCE [LARGE SCALE GENOMIC DNA]</scope>
    <source>
        <strain evidence="9">NBRC 15640</strain>
    </source>
</reference>
<protein>
    <submittedName>
        <fullName evidence="8">Membrane protein</fullName>
    </submittedName>
</protein>
<keyword evidence="3 6" id="KW-0812">Transmembrane</keyword>
<comment type="subcellular location">
    <subcellularLocation>
        <location evidence="1">Cell membrane</location>
        <topology evidence="1">Multi-pass membrane protein</topology>
    </subcellularLocation>
</comment>